<accession>A0AAV3FUM3</accession>
<comment type="caution">
    <text evidence="1">The sequence shown here is derived from an EMBL/GenBank/DDBJ whole genome shotgun (WGS) entry which is preliminary data.</text>
</comment>
<sequence>MVNLQVYFLGEMVVLLYQKALSTFYECLILRYNAKEVTL</sequence>
<organism evidence="1 2">
    <name type="scientific">Streptococcus canis FSL Z3-227</name>
    <dbReference type="NCBI Taxonomy" id="482234"/>
    <lineage>
        <taxon>Bacteria</taxon>
        <taxon>Bacillati</taxon>
        <taxon>Bacillota</taxon>
        <taxon>Bacilli</taxon>
        <taxon>Lactobacillales</taxon>
        <taxon>Streptococcaceae</taxon>
        <taxon>Streptococcus</taxon>
    </lineage>
</organism>
<evidence type="ECO:0000313" key="2">
    <source>
        <dbReference type="Proteomes" id="UP000004423"/>
    </source>
</evidence>
<evidence type="ECO:0000313" key="1">
    <source>
        <dbReference type="EMBL" id="EIQ82623.1"/>
    </source>
</evidence>
<reference evidence="1 2" key="1">
    <citation type="journal article" date="2012" name="PLoS ONE">
        <title>Gene Repertoire Evolution of Streptococcus pyogenes Inferred from Phylogenomic Analysis with Streptococcus canis and Streptococcus dysgalactiae.</title>
        <authorList>
            <person name="Lefebure T."/>
            <person name="Richards V.P."/>
            <person name="Lang P."/>
            <person name="Pavinski-Bitar P."/>
            <person name="Stanhope M.J."/>
        </authorList>
    </citation>
    <scope>NUCLEOTIDE SEQUENCE [LARGE SCALE GENOMIC DNA]</scope>
    <source>
        <strain evidence="1 2">FSL Z3-227</strain>
    </source>
</reference>
<gene>
    <name evidence="1" type="ORF">SCAZ3_09690</name>
</gene>
<dbReference type="EMBL" id="AIDX01000001">
    <property type="protein sequence ID" value="EIQ82623.1"/>
    <property type="molecule type" value="Genomic_DNA"/>
</dbReference>
<proteinExistence type="predicted"/>
<protein>
    <submittedName>
        <fullName evidence="1">Uncharacterized protein</fullName>
    </submittedName>
</protein>
<dbReference type="Proteomes" id="UP000004423">
    <property type="component" value="Unassembled WGS sequence"/>
</dbReference>
<dbReference type="AlphaFoldDB" id="A0AAV3FUM3"/>
<name>A0AAV3FUM3_STRCB</name>